<dbReference type="PANTHER" id="PTHR43077">
    <property type="entry name" value="TRANSPORT PERMEASE YVFS-RELATED"/>
    <property type="match status" value="1"/>
</dbReference>
<keyword evidence="8" id="KW-1185">Reference proteome</keyword>
<feature type="transmembrane region" description="Helical" evidence="5">
    <location>
        <begin position="512"/>
        <end position="531"/>
    </location>
</feature>
<organism evidence="7 8">
    <name type="scientific">Propioniciclava tarda</name>
    <dbReference type="NCBI Taxonomy" id="433330"/>
    <lineage>
        <taxon>Bacteria</taxon>
        <taxon>Bacillati</taxon>
        <taxon>Actinomycetota</taxon>
        <taxon>Actinomycetes</taxon>
        <taxon>Propionibacteriales</taxon>
        <taxon>Propionibacteriaceae</taxon>
        <taxon>Propioniciclava</taxon>
    </lineage>
</organism>
<evidence type="ECO:0000256" key="3">
    <source>
        <dbReference type="ARBA" id="ARBA00022989"/>
    </source>
</evidence>
<keyword evidence="4 5" id="KW-0472">Membrane</keyword>
<evidence type="ECO:0000313" key="7">
    <source>
        <dbReference type="EMBL" id="TBT96238.1"/>
    </source>
</evidence>
<comment type="caution">
    <text evidence="7">The sequence shown here is derived from an EMBL/GenBank/DDBJ whole genome shotgun (WGS) entry which is preliminary data.</text>
</comment>
<evidence type="ECO:0000259" key="6">
    <source>
        <dbReference type="Pfam" id="PF12698"/>
    </source>
</evidence>
<dbReference type="Proteomes" id="UP000291933">
    <property type="component" value="Unassembled WGS sequence"/>
</dbReference>
<proteinExistence type="predicted"/>
<dbReference type="InterPro" id="IPR051328">
    <property type="entry name" value="T7SS_ABC-Transporter"/>
</dbReference>
<dbReference type="NCBIfam" id="TIGR03061">
    <property type="entry name" value="pip_yhgE_Nterm"/>
    <property type="match status" value="1"/>
</dbReference>
<dbReference type="EMBL" id="SDMR01000001">
    <property type="protein sequence ID" value="TBT96238.1"/>
    <property type="molecule type" value="Genomic_DNA"/>
</dbReference>
<feature type="transmembrane region" description="Helical" evidence="5">
    <location>
        <begin position="616"/>
        <end position="640"/>
    </location>
</feature>
<feature type="transmembrane region" description="Helical" evidence="5">
    <location>
        <begin position="672"/>
        <end position="691"/>
    </location>
</feature>
<dbReference type="Pfam" id="PF12698">
    <property type="entry name" value="ABC2_membrane_3"/>
    <property type="match status" value="2"/>
</dbReference>
<dbReference type="PANTHER" id="PTHR43077:SF5">
    <property type="entry name" value="PHAGE INFECTION PROTEIN"/>
    <property type="match status" value="1"/>
</dbReference>
<dbReference type="AlphaFoldDB" id="A0A4Q9KNU3"/>
<dbReference type="InterPro" id="IPR017501">
    <property type="entry name" value="Phage_infect_YhgE_C"/>
</dbReference>
<evidence type="ECO:0000256" key="1">
    <source>
        <dbReference type="ARBA" id="ARBA00004141"/>
    </source>
</evidence>
<dbReference type="GO" id="GO:0140359">
    <property type="term" value="F:ABC-type transporter activity"/>
    <property type="evidence" value="ECO:0007669"/>
    <property type="project" value="InterPro"/>
</dbReference>
<dbReference type="RefSeq" id="WP_131170650.1">
    <property type="nucleotide sequence ID" value="NZ_FXTL01000001.1"/>
</dbReference>
<dbReference type="Gene3D" id="1.10.287.950">
    <property type="entry name" value="Methyl-accepting chemotaxis protein"/>
    <property type="match status" value="2"/>
</dbReference>
<accession>A0A4Q9KNU3</accession>
<feature type="domain" description="ABC-2 type transporter transmembrane" evidence="6">
    <location>
        <begin position="457"/>
        <end position="685"/>
    </location>
</feature>
<dbReference type="NCBIfam" id="TIGR03057">
    <property type="entry name" value="xxxLxxG_by_4"/>
    <property type="match status" value="6"/>
</dbReference>
<gene>
    <name evidence="7" type="ORF">ET996_00780</name>
</gene>
<feature type="transmembrane region" description="Helical" evidence="5">
    <location>
        <begin position="585"/>
        <end position="604"/>
    </location>
</feature>
<dbReference type="OrthoDB" id="9811483at2"/>
<feature type="transmembrane region" description="Helical" evidence="5">
    <location>
        <begin position="551"/>
        <end position="573"/>
    </location>
</feature>
<dbReference type="InterPro" id="IPR023908">
    <property type="entry name" value="xxxLxxG_rpt"/>
</dbReference>
<reference evidence="7 8" key="1">
    <citation type="submission" date="2019-01" db="EMBL/GenBank/DDBJ databases">
        <title>Lactibacter flavus gen. nov., sp. nov., a novel bacterium of the family Propionibacteriaceae isolated from raw milk and dairy products.</title>
        <authorList>
            <person name="Huptas C."/>
            <person name="Wenning M."/>
            <person name="Breitenwieser F."/>
            <person name="Doll E."/>
            <person name="Von Neubeck M."/>
            <person name="Busse H.-J."/>
            <person name="Scherer S."/>
        </authorList>
    </citation>
    <scope>NUCLEOTIDE SEQUENCE [LARGE SCALE GENOMIC DNA]</scope>
    <source>
        <strain evidence="7 8">DSM 22130</strain>
    </source>
</reference>
<name>A0A4Q9KNU3_PROTD</name>
<dbReference type="InterPro" id="IPR013525">
    <property type="entry name" value="ABC2_TM"/>
</dbReference>
<evidence type="ECO:0000256" key="4">
    <source>
        <dbReference type="ARBA" id="ARBA00023136"/>
    </source>
</evidence>
<keyword evidence="3 5" id="KW-1133">Transmembrane helix</keyword>
<keyword evidence="2 5" id="KW-0812">Transmembrane</keyword>
<evidence type="ECO:0000256" key="5">
    <source>
        <dbReference type="SAM" id="Phobius"/>
    </source>
</evidence>
<sequence length="707" mass="72245">MLSRFELRRFNGFLPVAALLFALLVPVIYGAVYLSANWDPYGNLKNLPVAIVNDDQPVTYAGETIAAGRDITTQLVDQRTFDWRTTTKADADDGLSTGRYYLVMEIPSTFSSDLTSAASSAPHRAQLTLRRNDANGFVIGSVTASAQSKVENAVDKAAVDAYFKAVFANLGKMREGIAQAASGSQQLTDGLTKAKDGSTQLASGLTTADAGAGKLADGASQLNANMPALVSGASELSGGLGKLDSGSSTLASGASQVAGGTQQLYDTVVPALNQVIAVQGQVASDVGKVNTAVQTLNGTVNGASGRLSTDLGAASSALDQAAAANPTFASSQAYADAKAALQRASGRAATIEQTSSTIASDAATANAKVQSFVAQNTAVDAKSKLTTLNDGAHQVASGAAALHTGIASADAGAAKLSSGVGRVSDAVAQLSSGAGSLKGGLDKLNAGASSLDSGLGQLQSGSKELTDGLNSAVQQIPALTDQEATDAALVLSSPVNVTMDVQNPATYYGRGLAPLFFSIAMWVFGISGFLVMRPISGRLLAGRLYPLRLAIAAWVPVGSVAVAGALLMLGITWGALGLNPVNPAATVFLTVLAALVFSGIAHCLRMALGLPGSAALLIWLVLQLSSTGGTYPAAVLPPFFAALHPFMPISYTIDAYRVAISGGLWQHYLGDVAVLVGIGALAMALDVWAVGRRQRFRMADLHPPLET</sequence>
<dbReference type="GO" id="GO:0016020">
    <property type="term" value="C:membrane"/>
    <property type="evidence" value="ECO:0007669"/>
    <property type="project" value="UniProtKB-SubCell"/>
</dbReference>
<dbReference type="InterPro" id="IPR017500">
    <property type="entry name" value="Phage_infect_YhgE_N"/>
</dbReference>
<feature type="domain" description="ABC-2 type transporter transmembrane" evidence="6">
    <location>
        <begin position="19"/>
        <end position="155"/>
    </location>
</feature>
<dbReference type="NCBIfam" id="TIGR03062">
    <property type="entry name" value="pip_yhgE_Cterm"/>
    <property type="match status" value="1"/>
</dbReference>
<comment type="subcellular location">
    <subcellularLocation>
        <location evidence="1">Membrane</location>
        <topology evidence="1">Multi-pass membrane protein</topology>
    </subcellularLocation>
</comment>
<evidence type="ECO:0000313" key="8">
    <source>
        <dbReference type="Proteomes" id="UP000291933"/>
    </source>
</evidence>
<evidence type="ECO:0000256" key="2">
    <source>
        <dbReference type="ARBA" id="ARBA00022692"/>
    </source>
</evidence>
<protein>
    <submittedName>
        <fullName evidence="7">YhgE/Pip domain-containing protein</fullName>
    </submittedName>
</protein>